<dbReference type="AlphaFoldDB" id="A0A1T3C4X4"/>
<dbReference type="InterPro" id="IPR007219">
    <property type="entry name" value="XnlR_reg_dom"/>
</dbReference>
<accession>A0A1T3C4X4</accession>
<dbReference type="InterPro" id="IPR050654">
    <property type="entry name" value="AChE-related_enzymes"/>
</dbReference>
<dbReference type="GO" id="GO:0052689">
    <property type="term" value="F:carboxylic ester hydrolase activity"/>
    <property type="evidence" value="ECO:0007669"/>
    <property type="project" value="TreeGrafter"/>
</dbReference>
<evidence type="ECO:0000313" key="6">
    <source>
        <dbReference type="EMBL" id="OPB36152.1"/>
    </source>
</evidence>
<dbReference type="PANTHER" id="PTHR43918:SF4">
    <property type="entry name" value="CARBOXYLIC ESTER HYDROLASE"/>
    <property type="match status" value="1"/>
</dbReference>
<feature type="domain" description="Xylanolytic transcriptional activator regulatory" evidence="5">
    <location>
        <begin position="621"/>
        <end position="700"/>
    </location>
</feature>
<dbReference type="PANTHER" id="PTHR43918">
    <property type="entry name" value="ACETYLCHOLINESTERASE"/>
    <property type="match status" value="1"/>
</dbReference>
<evidence type="ECO:0000256" key="2">
    <source>
        <dbReference type="ARBA" id="ARBA00022801"/>
    </source>
</evidence>
<dbReference type="CDD" id="cd12148">
    <property type="entry name" value="fungal_TF_MHR"/>
    <property type="match status" value="1"/>
</dbReference>
<dbReference type="InterPro" id="IPR029058">
    <property type="entry name" value="AB_hydrolase_fold"/>
</dbReference>
<dbReference type="Pfam" id="PF04082">
    <property type="entry name" value="Fungal_trans"/>
    <property type="match status" value="1"/>
</dbReference>
<protein>
    <recommendedName>
        <fullName evidence="5">Xylanolytic transcriptional activator regulatory domain-containing protein</fullName>
    </recommendedName>
</protein>
<feature type="signal peptide" evidence="4">
    <location>
        <begin position="1"/>
        <end position="23"/>
    </location>
</feature>
<evidence type="ECO:0000313" key="7">
    <source>
        <dbReference type="Proteomes" id="UP000191004"/>
    </source>
</evidence>
<dbReference type="Pfam" id="PF00135">
    <property type="entry name" value="COesterase"/>
    <property type="match status" value="2"/>
</dbReference>
<name>A0A1T3C4X4_9HYPO</name>
<keyword evidence="7" id="KW-1185">Reference proteome</keyword>
<evidence type="ECO:0000256" key="4">
    <source>
        <dbReference type="SAM" id="SignalP"/>
    </source>
</evidence>
<dbReference type="EMBL" id="LVVK01000026">
    <property type="protein sequence ID" value="OPB36152.1"/>
    <property type="molecule type" value="Genomic_DNA"/>
</dbReference>
<keyword evidence="3" id="KW-0539">Nucleus</keyword>
<dbReference type="Gene3D" id="3.40.50.1820">
    <property type="entry name" value="alpha/beta hydrolase"/>
    <property type="match status" value="2"/>
</dbReference>
<dbReference type="GO" id="GO:0003677">
    <property type="term" value="F:DNA binding"/>
    <property type="evidence" value="ECO:0007669"/>
    <property type="project" value="InterPro"/>
</dbReference>
<organism evidence="6 7">
    <name type="scientific">Trichoderma guizhouense</name>
    <dbReference type="NCBI Taxonomy" id="1491466"/>
    <lineage>
        <taxon>Eukaryota</taxon>
        <taxon>Fungi</taxon>
        <taxon>Dikarya</taxon>
        <taxon>Ascomycota</taxon>
        <taxon>Pezizomycotina</taxon>
        <taxon>Sordariomycetes</taxon>
        <taxon>Hypocreomycetidae</taxon>
        <taxon>Hypocreales</taxon>
        <taxon>Hypocreaceae</taxon>
        <taxon>Trichoderma</taxon>
    </lineage>
</organism>
<dbReference type="InterPro" id="IPR002018">
    <property type="entry name" value="CarbesteraseB"/>
</dbReference>
<sequence length="923" mass="102275">MVLFHLSTLAFLSLLGSSSGTLAGCKTDTSPTATIDSGVIIGVATSLSEGRLPINKFLGVPFAASPVRFQPPATPKPWTRPLDVSNYGPACVQQLAAQDGIPPAQVAAWSNTPPPPAGESEDCLNVNVYAPVSPGKKPVMVWIYGGGFALGFNSDPRWDGSFMAANQDVVVVSINYRTNVFGFPWSPQLPTEHQNLGVDALVTSYHKNPPFIAAIMESGQLTFYPNNPNPAASWNNMVAKLNCSSASDVLSCVRKIPATQIKSVIEEPGNSAFSPVRDNITFISHAGIAREHGKVAQVPILIGNNFQEGRLFVGAYNSTQQYLQTVLPHVNQSFYDKVLAAYPIGSPGISNQFQQAAAIDTDYRFMCTASQIANYSSIAGFPTWRHLFNASFPNTQLFPGAGVYHSSEISEIYGTYPRGDVTTKQEKLSQYMQKAWADFAKNPTGGPGWRAVSNVAVLGNSDEEMKQDVSGTKLDKEEFPALFFLDLYTFNQRKDIIPTPKPTLSDNYYKQLGSREQLRSDIDTYFASVHVFLPIVSKLRIYRVLNGDANILDPDMVILSLAMKMHCQHRKEYDLVRTEMYALVKQGCLEAEQNNVLSVKLLQAFLLVALYEVGNAIYPAAYLTIGHCARLGYAMGIHNRLNAPQMFSQPVSWAEAEERRRVWWAVIVLDRFVNIGGGNRPFAAHDAKSDDLLPMDEDIWDRGDFVVIQPLAVSEYATLRTSAFARTCQASHLLSHVLRHLNERNEDVKSQYHEAMQLHHVIDTFRNAMNQEIGNIGDESYNGGYSVSHFTAMGICYSAQIALYDAYMCADADGMQGVGIPEQFEMQQVAISGIKDTFVRIHQLASMIYSSVQAGDISKLSPLIADSLYQSALLIQAYIYETQNNEYTQKMTDIIETLKLIKGRWNVSNEYLNIIRIELIRRR</sequence>
<gene>
    <name evidence="6" type="ORF">A0O28_0109270</name>
</gene>
<feature type="chain" id="PRO_5012097414" description="Xylanolytic transcriptional activator regulatory domain-containing protein" evidence="4">
    <location>
        <begin position="24"/>
        <end position="923"/>
    </location>
</feature>
<dbReference type="OrthoDB" id="408631at2759"/>
<dbReference type="GO" id="GO:0006351">
    <property type="term" value="P:DNA-templated transcription"/>
    <property type="evidence" value="ECO:0007669"/>
    <property type="project" value="InterPro"/>
</dbReference>
<dbReference type="Proteomes" id="UP000191004">
    <property type="component" value="Unassembled WGS sequence"/>
</dbReference>
<evidence type="ECO:0000256" key="1">
    <source>
        <dbReference type="ARBA" id="ARBA00005964"/>
    </source>
</evidence>
<comment type="caution">
    <text evidence="6">The sequence shown here is derived from an EMBL/GenBank/DDBJ whole genome shotgun (WGS) entry which is preliminary data.</text>
</comment>
<comment type="similarity">
    <text evidence="1">Belongs to the type-B carboxylesterase/lipase family.</text>
</comment>
<reference evidence="6 7" key="1">
    <citation type="submission" date="2016-04" db="EMBL/GenBank/DDBJ databases">
        <title>Multiple horizontal gene transfer events from other fungi enriched the ability of the initially mycotrophic fungus Trichoderma (Ascomycota) to feed on dead plant biomass.</title>
        <authorList>
            <person name="Atanasova L."/>
            <person name="Chenthamara K."/>
            <person name="Zhang J."/>
            <person name="Grujic M."/>
            <person name="Henrissat B."/>
            <person name="Kuo A."/>
            <person name="Aertz A."/>
            <person name="Salamov A."/>
            <person name="Lipzen A."/>
            <person name="Labutti K."/>
            <person name="Barry K."/>
            <person name="Miao Y."/>
            <person name="Rahimi M.J."/>
            <person name="Shen Q."/>
            <person name="Grigoriev I.V."/>
            <person name="Kubicek C.P."/>
            <person name="Druzhinina I.S."/>
        </authorList>
    </citation>
    <scope>NUCLEOTIDE SEQUENCE [LARGE SCALE GENOMIC DNA]</scope>
    <source>
        <strain evidence="6 7">NJAU 4742</strain>
    </source>
</reference>
<dbReference type="SMART" id="SM00906">
    <property type="entry name" value="Fungal_trans"/>
    <property type="match status" value="1"/>
</dbReference>
<dbReference type="SUPFAM" id="SSF53474">
    <property type="entry name" value="alpha/beta-Hydrolases"/>
    <property type="match status" value="1"/>
</dbReference>
<evidence type="ECO:0000256" key="3">
    <source>
        <dbReference type="ARBA" id="ARBA00023242"/>
    </source>
</evidence>
<proteinExistence type="inferred from homology"/>
<keyword evidence="4" id="KW-0732">Signal</keyword>
<dbReference type="GO" id="GO:0008270">
    <property type="term" value="F:zinc ion binding"/>
    <property type="evidence" value="ECO:0007669"/>
    <property type="project" value="InterPro"/>
</dbReference>
<keyword evidence="2" id="KW-0378">Hydrolase</keyword>
<evidence type="ECO:0000259" key="5">
    <source>
        <dbReference type="SMART" id="SM00906"/>
    </source>
</evidence>